<name>A0A937XAY5_UNCEI</name>
<dbReference type="Proteomes" id="UP000748308">
    <property type="component" value="Unassembled WGS sequence"/>
</dbReference>
<proteinExistence type="predicted"/>
<sequence>RIFYERHGRTEQYRAWAARIKEERRVFLLKMGVEEEILDQVHYRLAL</sequence>
<dbReference type="AlphaFoldDB" id="A0A937XAY5"/>
<protein>
    <submittedName>
        <fullName evidence="1">Uncharacterized protein</fullName>
    </submittedName>
</protein>
<organism evidence="1 2">
    <name type="scientific">Eiseniibacteriota bacterium</name>
    <dbReference type="NCBI Taxonomy" id="2212470"/>
    <lineage>
        <taxon>Bacteria</taxon>
        <taxon>Candidatus Eiseniibacteriota</taxon>
    </lineage>
</organism>
<feature type="non-terminal residue" evidence="1">
    <location>
        <position position="1"/>
    </location>
</feature>
<gene>
    <name evidence="1" type="ORF">FJY75_11550</name>
</gene>
<reference evidence="1" key="1">
    <citation type="submission" date="2019-03" db="EMBL/GenBank/DDBJ databases">
        <title>Lake Tanganyika Metagenome-Assembled Genomes (MAGs).</title>
        <authorList>
            <person name="Tran P."/>
        </authorList>
    </citation>
    <scope>NUCLEOTIDE SEQUENCE</scope>
    <source>
        <strain evidence="1">M_DeepCast_400m_m2_100</strain>
    </source>
</reference>
<accession>A0A937XAY5</accession>
<comment type="caution">
    <text evidence="1">The sequence shown here is derived from an EMBL/GenBank/DDBJ whole genome shotgun (WGS) entry which is preliminary data.</text>
</comment>
<dbReference type="EMBL" id="VGIY01000371">
    <property type="protein sequence ID" value="MBM3318475.1"/>
    <property type="molecule type" value="Genomic_DNA"/>
</dbReference>
<evidence type="ECO:0000313" key="2">
    <source>
        <dbReference type="Proteomes" id="UP000748308"/>
    </source>
</evidence>
<evidence type="ECO:0000313" key="1">
    <source>
        <dbReference type="EMBL" id="MBM3318475.1"/>
    </source>
</evidence>